<name>A0A813PXZ2_9BILA</name>
<dbReference type="AlphaFoldDB" id="A0A813PXZ2"/>
<organism evidence="1 3">
    <name type="scientific">Didymodactylos carnosus</name>
    <dbReference type="NCBI Taxonomy" id="1234261"/>
    <lineage>
        <taxon>Eukaryota</taxon>
        <taxon>Metazoa</taxon>
        <taxon>Spiralia</taxon>
        <taxon>Gnathifera</taxon>
        <taxon>Rotifera</taxon>
        <taxon>Eurotatoria</taxon>
        <taxon>Bdelloidea</taxon>
        <taxon>Philodinida</taxon>
        <taxon>Philodinidae</taxon>
        <taxon>Didymodactylos</taxon>
    </lineage>
</organism>
<keyword evidence="3" id="KW-1185">Reference proteome</keyword>
<dbReference type="EMBL" id="CAJOBC010000127">
    <property type="protein sequence ID" value="CAF3541662.1"/>
    <property type="molecule type" value="Genomic_DNA"/>
</dbReference>
<dbReference type="OrthoDB" id="10041184at2759"/>
<dbReference type="EMBL" id="CAJNOQ010000127">
    <property type="protein sequence ID" value="CAF0760811.1"/>
    <property type="molecule type" value="Genomic_DNA"/>
</dbReference>
<proteinExistence type="predicted"/>
<evidence type="ECO:0000313" key="3">
    <source>
        <dbReference type="Proteomes" id="UP000663829"/>
    </source>
</evidence>
<dbReference type="Proteomes" id="UP000681722">
    <property type="component" value="Unassembled WGS sequence"/>
</dbReference>
<sequence>MVMMERNLFILLSYEKLQRPNISNRSRPIEASLRKRLLVWNLLKKIENDSSQEAQHEIQDNENDQTSWMLDVNSTEMDIEECDSSKQSQISTVITSNNNDGILLEHNDLESMDTEQQIIIKNECSNSLSSDRVIGAERRQRMATTEQNLSISNDDSLLVDRICEEKEKLLSTPPLLTFPCTNTISSSSNYLEETEQFFHDLCQELTSTAAVVCDSYDHFDFPLYHDQLCKIPTSSPTSPTTTTELIH</sequence>
<evidence type="ECO:0000313" key="2">
    <source>
        <dbReference type="EMBL" id="CAF3541662.1"/>
    </source>
</evidence>
<protein>
    <submittedName>
        <fullName evidence="1">Uncharacterized protein</fullName>
    </submittedName>
</protein>
<gene>
    <name evidence="1" type="ORF">GPM918_LOCUS1373</name>
    <name evidence="2" type="ORF">SRO942_LOCUS1373</name>
</gene>
<dbReference type="Proteomes" id="UP000663829">
    <property type="component" value="Unassembled WGS sequence"/>
</dbReference>
<comment type="caution">
    <text evidence="1">The sequence shown here is derived from an EMBL/GenBank/DDBJ whole genome shotgun (WGS) entry which is preliminary data.</text>
</comment>
<evidence type="ECO:0000313" key="1">
    <source>
        <dbReference type="EMBL" id="CAF0760811.1"/>
    </source>
</evidence>
<accession>A0A813PXZ2</accession>
<reference evidence="1" key="1">
    <citation type="submission" date="2021-02" db="EMBL/GenBank/DDBJ databases">
        <authorList>
            <person name="Nowell W R."/>
        </authorList>
    </citation>
    <scope>NUCLEOTIDE SEQUENCE</scope>
</reference>